<dbReference type="Proteomes" id="UP000355283">
    <property type="component" value="Unassembled WGS sequence"/>
</dbReference>
<feature type="compositionally biased region" description="Polar residues" evidence="1">
    <location>
        <begin position="389"/>
        <end position="401"/>
    </location>
</feature>
<comment type="caution">
    <text evidence="2">The sequence shown here is derived from an EMBL/GenBank/DDBJ whole genome shotgun (WGS) entry which is preliminary data.</text>
</comment>
<dbReference type="OrthoDB" id="5600324at2759"/>
<feature type="compositionally biased region" description="Basic and acidic residues" evidence="1">
    <location>
        <begin position="280"/>
        <end position="291"/>
    </location>
</feature>
<dbReference type="EMBL" id="SDOX01000047">
    <property type="protein sequence ID" value="TFJ83319.1"/>
    <property type="molecule type" value="Genomic_DNA"/>
</dbReference>
<gene>
    <name evidence="2" type="ORF">NSK_005383</name>
</gene>
<dbReference type="AlphaFoldDB" id="A0A4D9D443"/>
<feature type="region of interest" description="Disordered" evidence="1">
    <location>
        <begin position="437"/>
        <end position="464"/>
    </location>
</feature>
<evidence type="ECO:0000313" key="3">
    <source>
        <dbReference type="Proteomes" id="UP000355283"/>
    </source>
</evidence>
<name>A0A4D9D443_9STRA</name>
<evidence type="ECO:0008006" key="4">
    <source>
        <dbReference type="Google" id="ProtNLM"/>
    </source>
</evidence>
<accession>A0A4D9D443</accession>
<feature type="compositionally biased region" description="Basic residues" evidence="1">
    <location>
        <begin position="337"/>
        <end position="356"/>
    </location>
</feature>
<feature type="compositionally biased region" description="Basic and acidic residues" evidence="1">
    <location>
        <begin position="307"/>
        <end position="320"/>
    </location>
</feature>
<proteinExistence type="predicted"/>
<organism evidence="2 3">
    <name type="scientific">Nannochloropsis salina CCMP1776</name>
    <dbReference type="NCBI Taxonomy" id="1027361"/>
    <lineage>
        <taxon>Eukaryota</taxon>
        <taxon>Sar</taxon>
        <taxon>Stramenopiles</taxon>
        <taxon>Ochrophyta</taxon>
        <taxon>Eustigmatophyceae</taxon>
        <taxon>Eustigmatales</taxon>
        <taxon>Monodopsidaceae</taxon>
        <taxon>Microchloropsis</taxon>
        <taxon>Microchloropsis salina</taxon>
    </lineage>
</organism>
<dbReference type="PANTHER" id="PTHR22093:SF0">
    <property type="entry name" value="LEUKOCYTE RECEPTOR CLUSTER MEMBER 1"/>
    <property type="match status" value="1"/>
</dbReference>
<evidence type="ECO:0000313" key="2">
    <source>
        <dbReference type="EMBL" id="TFJ83319.1"/>
    </source>
</evidence>
<dbReference type="PANTHER" id="PTHR22093">
    <property type="entry name" value="LEUKOCYTE RECEPTOR CLUSTER LRC MEMBER 1"/>
    <property type="match status" value="1"/>
</dbReference>
<evidence type="ECO:0000256" key="1">
    <source>
        <dbReference type="SAM" id="MobiDB-lite"/>
    </source>
</evidence>
<protein>
    <recommendedName>
        <fullName evidence="4">CBF1-interacting co-repressor CIR N-terminal domain-containing protein</fullName>
    </recommendedName>
</protein>
<feature type="compositionally biased region" description="Basic and acidic residues" evidence="1">
    <location>
        <begin position="211"/>
        <end position="237"/>
    </location>
</feature>
<sequence>MASRPGRSLSNLLLNRFPSRYSGRLIILPKKTWHVWNQDNRERVLRDERLHREEEAKQAEKQRDVARQDRLEMLRARKRQRDEGEDADVSHFEATSASEMGGGGVGALALGASRGLDNEGLCIPAAKSGYVEGANHQGHVHLFGQVAEHLAKQAGNKDYVRERAAQELRKKRAEGVAPWGFDDVKPARQWYEQGEPAGQGQGPRGPSAPDEGGKQGEGGRDEKAERRRRRSERDRLSADPVSAFLKTPGSARALPSPGARPSRFSPSYQSLRMAVTAGKQEGRGAKPDVDKVSFPSASLISSSLSSGDERKASGRGEAGRREKRQVRGKKESAAKDRKSKKAWKERKREKKRKEKRSSKEEKRQPENCALEEKKDSRLARSRGDEGPQVSGQASSTPSYSSELHLLRQRRLEREREEHCKAVQLLAARQRAGLSYPTAASPWLDQPDVEMDDRKREYNSRFYSR</sequence>
<feature type="compositionally biased region" description="Low complexity" evidence="1">
    <location>
        <begin position="293"/>
        <end position="306"/>
    </location>
</feature>
<keyword evidence="3" id="KW-1185">Reference proteome</keyword>
<reference evidence="2 3" key="1">
    <citation type="submission" date="2019-01" db="EMBL/GenBank/DDBJ databases">
        <title>Nuclear Genome Assembly of the Microalgal Biofuel strain Nannochloropsis salina CCMP1776.</title>
        <authorList>
            <person name="Hovde B."/>
        </authorList>
    </citation>
    <scope>NUCLEOTIDE SEQUENCE [LARGE SCALE GENOMIC DNA]</scope>
    <source>
        <strain evidence="2 3">CCMP1776</strain>
    </source>
</reference>
<feature type="region of interest" description="Disordered" evidence="1">
    <location>
        <begin position="193"/>
        <end position="414"/>
    </location>
</feature>
<feature type="compositionally biased region" description="Basic and acidic residues" evidence="1">
    <location>
        <begin position="357"/>
        <end position="385"/>
    </location>
</feature>
<dbReference type="InterPro" id="IPR039875">
    <property type="entry name" value="LENG1-like"/>
</dbReference>